<name>A0A833S6A4_PHYIN</name>
<proteinExistence type="predicted"/>
<sequence>MSSDGGVIAVENATTTEAAASRSVKPKRKKAFLFLPSSDIFLLKEAIKHTPWAAGHGGTLQR</sequence>
<dbReference type="Proteomes" id="UP000602510">
    <property type="component" value="Unassembled WGS sequence"/>
</dbReference>
<dbReference type="EMBL" id="WSZM01000121">
    <property type="protein sequence ID" value="KAF4041532.1"/>
    <property type="molecule type" value="Genomic_DNA"/>
</dbReference>
<gene>
    <name evidence="1" type="ORF">GN244_ATG06254</name>
</gene>
<comment type="caution">
    <text evidence="1">The sequence shown here is derived from an EMBL/GenBank/DDBJ whole genome shotgun (WGS) entry which is preliminary data.</text>
</comment>
<evidence type="ECO:0000313" key="1">
    <source>
        <dbReference type="EMBL" id="KAF4041532.1"/>
    </source>
</evidence>
<accession>A0A833S6A4</accession>
<reference evidence="1" key="1">
    <citation type="submission" date="2020-04" db="EMBL/GenBank/DDBJ databases">
        <title>Hybrid Assembly of Korean Phytophthora infestans isolates.</title>
        <authorList>
            <person name="Prokchorchik M."/>
            <person name="Lee Y."/>
            <person name="Seo J."/>
            <person name="Cho J.-H."/>
            <person name="Park Y.-E."/>
            <person name="Jang D.-C."/>
            <person name="Im J.-S."/>
            <person name="Choi J.-G."/>
            <person name="Park H.-J."/>
            <person name="Lee G.-B."/>
            <person name="Lee Y.-G."/>
            <person name="Hong S.-Y."/>
            <person name="Cho K."/>
            <person name="Sohn K.H."/>
        </authorList>
    </citation>
    <scope>NUCLEOTIDE SEQUENCE</scope>
    <source>
        <strain evidence="1">KR_1_A1</strain>
    </source>
</reference>
<protein>
    <submittedName>
        <fullName evidence="1">Uncharacterized protein</fullName>
    </submittedName>
</protein>
<keyword evidence="2" id="KW-1185">Reference proteome</keyword>
<evidence type="ECO:0000313" key="2">
    <source>
        <dbReference type="Proteomes" id="UP000602510"/>
    </source>
</evidence>
<dbReference type="AlphaFoldDB" id="A0A833S6A4"/>
<organism evidence="1 2">
    <name type="scientific">Phytophthora infestans</name>
    <name type="common">Potato late blight agent</name>
    <name type="synonym">Botrytis infestans</name>
    <dbReference type="NCBI Taxonomy" id="4787"/>
    <lineage>
        <taxon>Eukaryota</taxon>
        <taxon>Sar</taxon>
        <taxon>Stramenopiles</taxon>
        <taxon>Oomycota</taxon>
        <taxon>Peronosporomycetes</taxon>
        <taxon>Peronosporales</taxon>
        <taxon>Peronosporaceae</taxon>
        <taxon>Phytophthora</taxon>
    </lineage>
</organism>